<evidence type="ECO:0000313" key="2">
    <source>
        <dbReference type="EMBL" id="CAB4130220.1"/>
    </source>
</evidence>
<dbReference type="CDD" id="cd00085">
    <property type="entry name" value="HNHc"/>
    <property type="match status" value="1"/>
</dbReference>
<dbReference type="EMBL" id="LR796235">
    <property type="protein sequence ID" value="CAB4130220.1"/>
    <property type="molecule type" value="Genomic_DNA"/>
</dbReference>
<proteinExistence type="predicted"/>
<accession>A0A6J5LBG9</accession>
<dbReference type="Gene3D" id="1.10.30.50">
    <property type="match status" value="1"/>
</dbReference>
<organism evidence="2">
    <name type="scientific">uncultured Caudovirales phage</name>
    <dbReference type="NCBI Taxonomy" id="2100421"/>
    <lineage>
        <taxon>Viruses</taxon>
        <taxon>Duplodnaviria</taxon>
        <taxon>Heunggongvirae</taxon>
        <taxon>Uroviricota</taxon>
        <taxon>Caudoviricetes</taxon>
        <taxon>Peduoviridae</taxon>
        <taxon>Maltschvirus</taxon>
        <taxon>Maltschvirus maltsch</taxon>
    </lineage>
</organism>
<dbReference type="InterPro" id="IPR052892">
    <property type="entry name" value="NA-targeting_endonuclease"/>
</dbReference>
<protein>
    <submittedName>
        <fullName evidence="2">HNHc domain containing protein</fullName>
    </submittedName>
</protein>
<dbReference type="PANTHER" id="PTHR33877:SF2">
    <property type="entry name" value="OS07G0170200 PROTEIN"/>
    <property type="match status" value="1"/>
</dbReference>
<evidence type="ECO:0000259" key="1">
    <source>
        <dbReference type="SMART" id="SM00507"/>
    </source>
</evidence>
<dbReference type="Pfam" id="PF14279">
    <property type="entry name" value="HNH_5"/>
    <property type="match status" value="1"/>
</dbReference>
<dbReference type="SMART" id="SM00507">
    <property type="entry name" value="HNHc"/>
    <property type="match status" value="1"/>
</dbReference>
<dbReference type="InterPro" id="IPR003615">
    <property type="entry name" value="HNH_nuc"/>
</dbReference>
<reference evidence="2" key="1">
    <citation type="submission" date="2020-04" db="EMBL/GenBank/DDBJ databases">
        <authorList>
            <person name="Chiriac C."/>
            <person name="Salcher M."/>
            <person name="Ghai R."/>
            <person name="Kavagutti S V."/>
        </authorList>
    </citation>
    <scope>NUCLEOTIDE SEQUENCE</scope>
</reference>
<gene>
    <name evidence="2" type="ORF">UFOVP117_315</name>
</gene>
<dbReference type="PANTHER" id="PTHR33877">
    <property type="entry name" value="SLL1193 PROTEIN"/>
    <property type="match status" value="1"/>
</dbReference>
<sequence length="162" mass="18349">MSGILVLNSDYSPLNVTSFNRGFNLVYKGKAEVVKSSDEPVVCGIVKIVRPVIIRLLNYVSITRRRIRVNRHRIMRRDHNACVYCGNKKDLTIDHIVPKSKGGGNTWDNLVTCCITCNSKKGDKLLSETNMKLMKKPTEPTIFSDSVGQSLQKVWTEFQKSF</sequence>
<name>A0A6J5LBG9_9CAUD</name>
<feature type="domain" description="HNH nuclease" evidence="1">
    <location>
        <begin position="69"/>
        <end position="119"/>
    </location>
</feature>
<dbReference type="InterPro" id="IPR029471">
    <property type="entry name" value="HNH_5"/>
</dbReference>